<protein>
    <submittedName>
        <fullName evidence="1">Uncharacterized protein</fullName>
    </submittedName>
</protein>
<keyword evidence="2" id="KW-1185">Reference proteome</keyword>
<proteinExistence type="predicted"/>
<dbReference type="Proteomes" id="UP001241472">
    <property type="component" value="Unassembled WGS sequence"/>
</dbReference>
<organism evidence="1 2">
    <name type="scientific">Neorhizobium huautlense</name>
    <dbReference type="NCBI Taxonomy" id="67774"/>
    <lineage>
        <taxon>Bacteria</taxon>
        <taxon>Pseudomonadati</taxon>
        <taxon>Pseudomonadota</taxon>
        <taxon>Alphaproteobacteria</taxon>
        <taxon>Hyphomicrobiales</taxon>
        <taxon>Rhizobiaceae</taxon>
        <taxon>Rhizobium/Agrobacterium group</taxon>
        <taxon>Neorhizobium</taxon>
    </lineage>
</organism>
<evidence type="ECO:0000313" key="2">
    <source>
        <dbReference type="Proteomes" id="UP001241472"/>
    </source>
</evidence>
<name>A0ABT9PP22_9HYPH</name>
<reference evidence="1 2" key="1">
    <citation type="submission" date="2023-07" db="EMBL/GenBank/DDBJ databases">
        <title>Sorghum-associated microbial communities from plants grown in Nebraska, USA.</title>
        <authorList>
            <person name="Schachtman D."/>
        </authorList>
    </citation>
    <scope>NUCLEOTIDE SEQUENCE [LARGE SCALE GENOMIC DNA]</scope>
    <source>
        <strain evidence="1 2">DS1307</strain>
    </source>
</reference>
<dbReference type="RefSeq" id="WP_306831649.1">
    <property type="nucleotide sequence ID" value="NZ_JAUSRF010000002.1"/>
</dbReference>
<evidence type="ECO:0000313" key="1">
    <source>
        <dbReference type="EMBL" id="MDP9836221.1"/>
    </source>
</evidence>
<comment type="caution">
    <text evidence="1">The sequence shown here is derived from an EMBL/GenBank/DDBJ whole genome shotgun (WGS) entry which is preliminary data.</text>
</comment>
<accession>A0ABT9PP22</accession>
<dbReference type="EMBL" id="JAUSRF010000002">
    <property type="protein sequence ID" value="MDP9836221.1"/>
    <property type="molecule type" value="Genomic_DNA"/>
</dbReference>
<gene>
    <name evidence="1" type="ORF">J2T09_000963</name>
</gene>
<sequence length="229" mass="25251">MIRRSFLTLLLATLTPVAGPRHARGEDMNADWLIAPHHGIGRLTFGLSADEVAAFAPVYGEQGSLITYAEKPAAIEEMIALNRSSLSDETIEILRQSARDLENRASQNLTKGRVPVLLEYQDNRLDGVAVEAGHTEAHFAGQRVFSLDAREVLALFECANGAPGRYNSTEAAFDNIAVSLFSFSITSPSGKVYPMPRTNPNFQERSVTVRLAPYRPAHELDQFVEFSFK</sequence>